<protein>
    <submittedName>
        <fullName evidence="2">Uncharacterized protein</fullName>
    </submittedName>
</protein>
<accession>A0A4Y2CLJ9</accession>
<name>A0A4Y2CLJ9_ARAVE</name>
<evidence type="ECO:0000313" key="3">
    <source>
        <dbReference type="Proteomes" id="UP000499080"/>
    </source>
</evidence>
<reference evidence="2 3" key="1">
    <citation type="journal article" date="2019" name="Sci. Rep.">
        <title>Orb-weaving spider Araneus ventricosus genome elucidates the spidroin gene catalogue.</title>
        <authorList>
            <person name="Kono N."/>
            <person name="Nakamura H."/>
            <person name="Ohtoshi R."/>
            <person name="Moran D.A.P."/>
            <person name="Shinohara A."/>
            <person name="Yoshida Y."/>
            <person name="Fujiwara M."/>
            <person name="Mori M."/>
            <person name="Tomita M."/>
            <person name="Arakawa K."/>
        </authorList>
    </citation>
    <scope>NUCLEOTIDE SEQUENCE [LARGE SCALE GENOMIC DNA]</scope>
</reference>
<organism evidence="2 3">
    <name type="scientific">Araneus ventricosus</name>
    <name type="common">Orbweaver spider</name>
    <name type="synonym">Epeira ventricosa</name>
    <dbReference type="NCBI Taxonomy" id="182803"/>
    <lineage>
        <taxon>Eukaryota</taxon>
        <taxon>Metazoa</taxon>
        <taxon>Ecdysozoa</taxon>
        <taxon>Arthropoda</taxon>
        <taxon>Chelicerata</taxon>
        <taxon>Arachnida</taxon>
        <taxon>Araneae</taxon>
        <taxon>Araneomorphae</taxon>
        <taxon>Entelegynae</taxon>
        <taxon>Araneoidea</taxon>
        <taxon>Araneidae</taxon>
        <taxon>Araneus</taxon>
    </lineage>
</organism>
<comment type="caution">
    <text evidence="2">The sequence shown here is derived from an EMBL/GenBank/DDBJ whole genome shotgun (WGS) entry which is preliminary data.</text>
</comment>
<feature type="region of interest" description="Disordered" evidence="1">
    <location>
        <begin position="71"/>
        <end position="91"/>
    </location>
</feature>
<evidence type="ECO:0000256" key="1">
    <source>
        <dbReference type="SAM" id="MobiDB-lite"/>
    </source>
</evidence>
<sequence length="91" mass="10595">MVHFDSLWNYSFLFSVISNKSSHGTWERPWQPNCKVWISKPEINLVFLTSPFEVTLGLLWERPSNFEPRLYGEDDTEAGPTLFKLPHHTSG</sequence>
<dbReference type="Proteomes" id="UP000499080">
    <property type="component" value="Unassembled WGS sequence"/>
</dbReference>
<gene>
    <name evidence="2" type="ORF">AVEN_101555_1</name>
</gene>
<dbReference type="AlphaFoldDB" id="A0A4Y2CLJ9"/>
<dbReference type="EMBL" id="BGPR01163495">
    <property type="protein sequence ID" value="GBM04607.1"/>
    <property type="molecule type" value="Genomic_DNA"/>
</dbReference>
<keyword evidence="3" id="KW-1185">Reference proteome</keyword>
<proteinExistence type="predicted"/>
<evidence type="ECO:0000313" key="2">
    <source>
        <dbReference type="EMBL" id="GBM04607.1"/>
    </source>
</evidence>